<accession>A0A9P5P1N7</accession>
<sequence>MCGVRAGLAPLFQRLALARPMIADGSKNYHLLSVLVSRTTATTHSLHPTTVKVEQTSVTYVIPSLNLVNRGRRYRGGQREGKRKCDAGKPRRLRYQLCTPRYQLGPYHLGYVSHHTIYATLSRGTLTR</sequence>
<evidence type="ECO:0000313" key="1">
    <source>
        <dbReference type="EMBL" id="KAF8912216.1"/>
    </source>
</evidence>
<proteinExistence type="predicted"/>
<evidence type="ECO:0000313" key="2">
    <source>
        <dbReference type="Proteomes" id="UP000724874"/>
    </source>
</evidence>
<comment type="caution">
    <text evidence="1">The sequence shown here is derived from an EMBL/GenBank/DDBJ whole genome shotgun (WGS) entry which is preliminary data.</text>
</comment>
<dbReference type="AlphaFoldDB" id="A0A9P5P1N7"/>
<keyword evidence="2" id="KW-1185">Reference proteome</keyword>
<protein>
    <submittedName>
        <fullName evidence="1">Uncharacterized protein</fullName>
    </submittedName>
</protein>
<organism evidence="1 2">
    <name type="scientific">Gymnopilus junonius</name>
    <name type="common">Spectacular rustgill mushroom</name>
    <name type="synonym">Gymnopilus spectabilis subsp. junonius</name>
    <dbReference type="NCBI Taxonomy" id="109634"/>
    <lineage>
        <taxon>Eukaryota</taxon>
        <taxon>Fungi</taxon>
        <taxon>Dikarya</taxon>
        <taxon>Basidiomycota</taxon>
        <taxon>Agaricomycotina</taxon>
        <taxon>Agaricomycetes</taxon>
        <taxon>Agaricomycetidae</taxon>
        <taxon>Agaricales</taxon>
        <taxon>Agaricineae</taxon>
        <taxon>Hymenogastraceae</taxon>
        <taxon>Gymnopilus</taxon>
    </lineage>
</organism>
<dbReference type="EMBL" id="JADNYJ010000003">
    <property type="protein sequence ID" value="KAF8912216.1"/>
    <property type="molecule type" value="Genomic_DNA"/>
</dbReference>
<gene>
    <name evidence="1" type="ORF">CPB84DRAFT_763602</name>
</gene>
<dbReference type="Proteomes" id="UP000724874">
    <property type="component" value="Unassembled WGS sequence"/>
</dbReference>
<reference evidence="1" key="1">
    <citation type="submission" date="2020-11" db="EMBL/GenBank/DDBJ databases">
        <authorList>
            <consortium name="DOE Joint Genome Institute"/>
            <person name="Ahrendt S."/>
            <person name="Riley R."/>
            <person name="Andreopoulos W."/>
            <person name="LaButti K."/>
            <person name="Pangilinan J."/>
            <person name="Ruiz-duenas F.J."/>
            <person name="Barrasa J.M."/>
            <person name="Sanchez-Garcia M."/>
            <person name="Camarero S."/>
            <person name="Miyauchi S."/>
            <person name="Serrano A."/>
            <person name="Linde D."/>
            <person name="Babiker R."/>
            <person name="Drula E."/>
            <person name="Ayuso-Fernandez I."/>
            <person name="Pacheco R."/>
            <person name="Padilla G."/>
            <person name="Ferreira P."/>
            <person name="Barriuso J."/>
            <person name="Kellner H."/>
            <person name="Castanera R."/>
            <person name="Alfaro M."/>
            <person name="Ramirez L."/>
            <person name="Pisabarro A.G."/>
            <person name="Kuo A."/>
            <person name="Tritt A."/>
            <person name="Lipzen A."/>
            <person name="He G."/>
            <person name="Yan M."/>
            <person name="Ng V."/>
            <person name="Cullen D."/>
            <person name="Martin F."/>
            <person name="Rosso M.-N."/>
            <person name="Henrissat B."/>
            <person name="Hibbett D."/>
            <person name="Martinez A.T."/>
            <person name="Grigoriev I.V."/>
        </authorList>
    </citation>
    <scope>NUCLEOTIDE SEQUENCE</scope>
    <source>
        <strain evidence="1">AH 44721</strain>
    </source>
</reference>
<name>A0A9P5P1N7_GYMJU</name>